<feature type="compositionally biased region" description="Polar residues" evidence="2">
    <location>
        <begin position="291"/>
        <end position="308"/>
    </location>
</feature>
<protein>
    <submittedName>
        <fullName evidence="3">Uncharacterized protein</fullName>
    </submittedName>
</protein>
<feature type="region of interest" description="Disordered" evidence="2">
    <location>
        <begin position="367"/>
        <end position="388"/>
    </location>
</feature>
<sequence>MDAKKPRKEGESHKFMEKFFTRLKMTKHTNEVKASDSKRLSPSSSTESKPLLMWDQPKITADNMMQFSDQLQQLLESLQEMKEVTFYTYDYPNQLTNKLEKEAMELRNLYRDVRAAAIDIDRLKKQRQVIKKEKSMAQKRLDKLREEELKELESIINVYAKPLFCKWESIKNTHKPEVLENFMNEVTGKYTAMEILQELIKRKLAKLSKKQSTSSHFILKKNISSANMANKSKNQDRTTSNWNITNQQDSQKAATHSNERQSKTSAERDILRVNRRKRQRETRDERRRQNVENIHSTTNNDSKSTGLDLQLVPIQNTVSEESEEVVPISRVPTSTLNSRPPLVSIEYTSDDDSALFGEIRQIPQLNYGGRNRVNNSGNDLRPPRTASH</sequence>
<reference evidence="3" key="1">
    <citation type="journal article" date="2024" name="Gigascience">
        <title>Chromosome-level genome of the poultry shaft louse Menopon gallinae provides insight into the host-switching and adaptive evolution of parasitic lice.</title>
        <authorList>
            <person name="Xu Y."/>
            <person name="Ma L."/>
            <person name="Liu S."/>
            <person name="Liang Y."/>
            <person name="Liu Q."/>
            <person name="He Z."/>
            <person name="Tian L."/>
            <person name="Duan Y."/>
            <person name="Cai W."/>
            <person name="Li H."/>
            <person name="Song F."/>
        </authorList>
    </citation>
    <scope>NUCLEOTIDE SEQUENCE</scope>
    <source>
        <strain evidence="3">Cailab_2023a</strain>
    </source>
</reference>
<feature type="coiled-coil region" evidence="1">
    <location>
        <begin position="64"/>
        <end position="147"/>
    </location>
</feature>
<name>A0AAW2HZQ6_9NEOP</name>
<dbReference type="AlphaFoldDB" id="A0AAW2HZQ6"/>
<keyword evidence="1" id="KW-0175">Coiled coil</keyword>
<feature type="compositionally biased region" description="Basic and acidic residues" evidence="2">
    <location>
        <begin position="257"/>
        <end position="272"/>
    </location>
</feature>
<dbReference type="EMBL" id="JARGDH010000002">
    <property type="protein sequence ID" value="KAL0275600.1"/>
    <property type="molecule type" value="Genomic_DNA"/>
</dbReference>
<comment type="caution">
    <text evidence="3">The sequence shown here is derived from an EMBL/GenBank/DDBJ whole genome shotgun (WGS) entry which is preliminary data.</text>
</comment>
<organism evidence="3">
    <name type="scientific">Menopon gallinae</name>
    <name type="common">poultry shaft louse</name>
    <dbReference type="NCBI Taxonomy" id="328185"/>
    <lineage>
        <taxon>Eukaryota</taxon>
        <taxon>Metazoa</taxon>
        <taxon>Ecdysozoa</taxon>
        <taxon>Arthropoda</taxon>
        <taxon>Hexapoda</taxon>
        <taxon>Insecta</taxon>
        <taxon>Pterygota</taxon>
        <taxon>Neoptera</taxon>
        <taxon>Paraneoptera</taxon>
        <taxon>Psocodea</taxon>
        <taxon>Troctomorpha</taxon>
        <taxon>Phthiraptera</taxon>
        <taxon>Amblycera</taxon>
        <taxon>Menoponidae</taxon>
        <taxon>Menopon</taxon>
    </lineage>
</organism>
<gene>
    <name evidence="3" type="ORF">PYX00_003406</name>
</gene>
<evidence type="ECO:0000256" key="2">
    <source>
        <dbReference type="SAM" id="MobiDB-lite"/>
    </source>
</evidence>
<feature type="compositionally biased region" description="Polar residues" evidence="2">
    <location>
        <begin position="228"/>
        <end position="256"/>
    </location>
</feature>
<feature type="region of interest" description="Disordered" evidence="2">
    <location>
        <begin position="26"/>
        <end position="50"/>
    </location>
</feature>
<feature type="region of interest" description="Disordered" evidence="2">
    <location>
        <begin position="228"/>
        <end position="308"/>
    </location>
</feature>
<evidence type="ECO:0000256" key="1">
    <source>
        <dbReference type="SAM" id="Coils"/>
    </source>
</evidence>
<accession>A0AAW2HZQ6</accession>
<proteinExistence type="predicted"/>
<feature type="compositionally biased region" description="Basic and acidic residues" evidence="2">
    <location>
        <begin position="281"/>
        <end position="290"/>
    </location>
</feature>
<feature type="compositionally biased region" description="Basic and acidic residues" evidence="2">
    <location>
        <begin position="28"/>
        <end position="39"/>
    </location>
</feature>
<evidence type="ECO:0000313" key="3">
    <source>
        <dbReference type="EMBL" id="KAL0275600.1"/>
    </source>
</evidence>